<evidence type="ECO:0000313" key="3">
    <source>
        <dbReference type="EMBL" id="RDC38244.1"/>
    </source>
</evidence>
<evidence type="ECO:0000259" key="1">
    <source>
        <dbReference type="Pfam" id="PF10543"/>
    </source>
</evidence>
<feature type="domain" description="KilA-N DNA-binding" evidence="1">
    <location>
        <begin position="17"/>
        <end position="101"/>
    </location>
</feature>
<dbReference type="Proteomes" id="UP000253915">
    <property type="component" value="Unassembled WGS sequence"/>
</dbReference>
<gene>
    <name evidence="3" type="ORF">C1853_08035</name>
    <name evidence="2" type="ORF">C1871_05985</name>
</gene>
<dbReference type="Proteomes" id="UP000253857">
    <property type="component" value="Unassembled WGS sequence"/>
</dbReference>
<dbReference type="InterPro" id="IPR018873">
    <property type="entry name" value="KilA-N_DNA-bd_domain"/>
</dbReference>
<reference evidence="4 5" key="1">
    <citation type="journal article" date="2018" name="Elife">
        <title>Discovery and characterization of a prevalent human gut bacterial enzyme sufficient for the inactivation of a family of plant toxins.</title>
        <authorList>
            <person name="Koppel N."/>
            <person name="Bisanz J.E."/>
            <person name="Pandelia M.E."/>
            <person name="Turnbaugh P.J."/>
            <person name="Balskus E.P."/>
        </authorList>
    </citation>
    <scope>NUCLEOTIDE SEQUENCE [LARGE SCALE GENOMIC DNA]</scope>
    <source>
        <strain evidence="3 5">16A</strain>
        <strain evidence="2 4">FAA1-1-60AUCSF</strain>
    </source>
</reference>
<dbReference type="Pfam" id="PF10543">
    <property type="entry name" value="ORF6N"/>
    <property type="match status" value="1"/>
</dbReference>
<evidence type="ECO:0000313" key="4">
    <source>
        <dbReference type="Proteomes" id="UP000253857"/>
    </source>
</evidence>
<dbReference type="EMBL" id="PPTY01000007">
    <property type="protein sequence ID" value="RDB86656.1"/>
    <property type="molecule type" value="Genomic_DNA"/>
</dbReference>
<organism evidence="2 4">
    <name type="scientific">Eggerthella lenta</name>
    <name type="common">Eubacterium lentum</name>
    <dbReference type="NCBI Taxonomy" id="84112"/>
    <lineage>
        <taxon>Bacteria</taxon>
        <taxon>Bacillati</taxon>
        <taxon>Actinomycetota</taxon>
        <taxon>Coriobacteriia</taxon>
        <taxon>Eggerthellales</taxon>
        <taxon>Eggerthellaceae</taxon>
        <taxon>Eggerthella</taxon>
    </lineage>
</organism>
<dbReference type="GO" id="GO:0003677">
    <property type="term" value="F:DNA binding"/>
    <property type="evidence" value="ECO:0007669"/>
    <property type="project" value="UniProtKB-KW"/>
</dbReference>
<protein>
    <submittedName>
        <fullName evidence="2">DNA-binding protein</fullName>
    </submittedName>
</protein>
<accession>A0A369NBC9</accession>
<evidence type="ECO:0000313" key="5">
    <source>
        <dbReference type="Proteomes" id="UP000253915"/>
    </source>
</evidence>
<dbReference type="AlphaFoldDB" id="A0A369NBC9"/>
<dbReference type="EMBL" id="PPUQ01000009">
    <property type="protein sequence ID" value="RDC38244.1"/>
    <property type="molecule type" value="Genomic_DNA"/>
</dbReference>
<keyword evidence="2" id="KW-0238">DNA-binding</keyword>
<name>A0A369NBC9_EGGLN</name>
<sequence>MSDIALVSSRSIDVKSLIHVVRNQQVMLDSDLASLYDVETKVFNQAVKRNESRFPDRFRFRLSSEEYERLRSQTVTSNGRGGRRYLPYAFTEQGIAMLSAVLRSDVAIETSIRIMDAFVETRRFLTSNAALFERIGQVELKQLEYQKTTNKRLDQIFAYLEDTPETTQKIFFDGQLFDAFSLMVELVQKAQREIELIDSYVDVSTLNILAKKAAGVSVSVHTLPNARLTRADINTFNSQYPTLTVQRTSAFHDRFLIIDRSIGYHIGASFKDAGKKCFAITKIQDAQMVEGLLERLKKI</sequence>
<comment type="caution">
    <text evidence="2">The sequence shown here is derived from an EMBL/GenBank/DDBJ whole genome shotgun (WGS) entry which is preliminary data.</text>
</comment>
<proteinExistence type="predicted"/>
<evidence type="ECO:0000313" key="2">
    <source>
        <dbReference type="EMBL" id="RDB86656.1"/>
    </source>
</evidence>